<dbReference type="InterPro" id="IPR021280">
    <property type="entry name" value="TMEM260-like"/>
</dbReference>
<dbReference type="Proteomes" id="UP000479773">
    <property type="component" value="Unassembled WGS sequence"/>
</dbReference>
<accession>A0A5M5NWK6</accession>
<protein>
    <submittedName>
        <fullName evidence="2">DUF2723 domain-containing protein</fullName>
    </submittedName>
</protein>
<feature type="transmembrane region" description="Helical" evidence="1">
    <location>
        <begin position="48"/>
        <end position="65"/>
    </location>
</feature>
<reference evidence="2 3" key="1">
    <citation type="journal article" date="2019" name="Nat. Med.">
        <title>A library of human gut bacterial isolates paired with longitudinal multiomics data enables mechanistic microbiome research.</title>
        <authorList>
            <person name="Poyet M."/>
            <person name="Groussin M."/>
            <person name="Gibbons S.M."/>
            <person name="Avila-Pacheco J."/>
            <person name="Jiang X."/>
            <person name="Kearney S.M."/>
            <person name="Perrotta A.R."/>
            <person name="Berdy B."/>
            <person name="Zhao S."/>
            <person name="Lieberman T.D."/>
            <person name="Swanson P.K."/>
            <person name="Smith M."/>
            <person name="Roesemann S."/>
            <person name="Alexander J.E."/>
            <person name="Rich S.A."/>
            <person name="Livny J."/>
            <person name="Vlamakis H."/>
            <person name="Clish C."/>
            <person name="Bullock K."/>
            <person name="Deik A."/>
            <person name="Scott J."/>
            <person name="Pierce K.A."/>
            <person name="Xavier R.J."/>
            <person name="Alm E.J."/>
        </authorList>
    </citation>
    <scope>NUCLEOTIDE SEQUENCE [LARGE SCALE GENOMIC DNA]</scope>
    <source>
        <strain evidence="2 3">BIOML-A106</strain>
    </source>
</reference>
<dbReference type="EMBL" id="VWEQ01000030">
    <property type="protein sequence ID" value="KAA4747898.1"/>
    <property type="molecule type" value="Genomic_DNA"/>
</dbReference>
<sequence>MKQYKTVNNLVGWITFLIAATVYCMTIEPTASFWDCPEFITTAYKLEVGHPPGAPFFMLTANLFTQFVSDPALVAKMVNYMSALMSGACILFLFWSITHLVRKLVITDETNITRGQLITVMGSGLVGALAYTFSDTFWFSAVEGEVYAYSSMFTAIVFWLILKWEDVADQPHSDRWIILIAYLTGLSIGVHLLNLLCLPAIVLVYYYKKVPGANAKGSLLALAGSMVLVAAVLYGIVPGVVKVGGWFELLFVNSLGMPFNTGVIVYVALLAAAIIWGIYESYNEKSRTRMNLSFLLTIAMLGIPFYGHGASAVIIGILVLGVLAAYLFASKLNEKIRMSARTMNTALLCTMMIMVGYSTYALIVIRSVANTPMDQNSPEDIFTLGEYLGREQYGTRPLFYGPAYSSKVALDVEDGYCVPRQKSTDTKYVRKEKTSPDEKDSYVELPGRVEYEYAQNMLFPRMYSSAHTAYYKSWQDITGYDVPYDQCGEMLMVNMPTQWDNIKFFFSYQLNFMYWRYFMWNFAGRQNDIQSSGEIEHGNWITGIPFIDNLLYGDQNMLPQELKDNKGHNVFYCLPLILGIIGLFWQAWRGQKGIQQFWVVFFLFFMTGIAIVLYLNQTPGQPRERDYAYAGSFYAFAIWIGMGVAGIVHLLRNYMKEVPAAALTSAVCLLVPIQMASQTWDDHDRSGRYVARDFGQNYLMSLQESGNPIIYTNGDNDTFPLWYNQETEGFRTDARTCNLSYLQTDWYIDQMKRPAYDSPALPITWDRTEYMEGQNEYVPIRPDFKKQIDKAYKAAEEEVLNGKNPEALNNIRAQFGDNPYELKNILKYWVRTKDGQAVIPTDSIVVKIDKEAVRRSGMMIPEALGDSIPDYMHISLKDEKGNPKRALYKSELMMLEMLANANWERPIYMAITVGTDNQLNMREHFIQEGLTYRFTPFDTEALGATIDSEKMYDNLMNKFKFGGIDKPGIYIDENTMRMCYTHRRIFAQLITQLMKEGKKDKALAALEYAEKMIPAFNVPYDVQNGALEMAEAYYQLGNNTKADQIIDELANKSVEYLTWYLSLDDNHLLMSQREFIMHLSALDMEAKMMEKYKSKLAGNYTPKVNELYNIYVGRMKAHQ</sequence>
<feature type="transmembrane region" description="Helical" evidence="1">
    <location>
        <begin position="146"/>
        <end position="164"/>
    </location>
</feature>
<name>A0A5M5NWK6_BACFG</name>
<dbReference type="PANTHER" id="PTHR16214:SF3">
    <property type="entry name" value="TRANSMEMBRANE PROTEIN 260"/>
    <property type="match status" value="1"/>
</dbReference>
<evidence type="ECO:0000313" key="3">
    <source>
        <dbReference type="Proteomes" id="UP000479773"/>
    </source>
</evidence>
<keyword evidence="1" id="KW-1133">Transmembrane helix</keyword>
<evidence type="ECO:0000313" key="2">
    <source>
        <dbReference type="EMBL" id="KAA4747898.1"/>
    </source>
</evidence>
<feature type="transmembrane region" description="Helical" evidence="1">
    <location>
        <begin position="345"/>
        <end position="365"/>
    </location>
</feature>
<feature type="transmembrane region" description="Helical" evidence="1">
    <location>
        <begin position="117"/>
        <end position="134"/>
    </location>
</feature>
<gene>
    <name evidence="2" type="ORF">F3B44_21750</name>
</gene>
<feature type="transmembrane region" description="Helical" evidence="1">
    <location>
        <begin position="597"/>
        <end position="615"/>
    </location>
</feature>
<dbReference type="AlphaFoldDB" id="A0A5M5NWK6"/>
<feature type="transmembrane region" description="Helical" evidence="1">
    <location>
        <begin position="77"/>
        <end position="97"/>
    </location>
</feature>
<keyword evidence="1" id="KW-0812">Transmembrane</keyword>
<feature type="transmembrane region" description="Helical" evidence="1">
    <location>
        <begin position="291"/>
        <end position="307"/>
    </location>
</feature>
<organism evidence="2 3">
    <name type="scientific">Bacteroides fragilis</name>
    <dbReference type="NCBI Taxonomy" id="817"/>
    <lineage>
        <taxon>Bacteria</taxon>
        <taxon>Pseudomonadati</taxon>
        <taxon>Bacteroidota</taxon>
        <taxon>Bacteroidia</taxon>
        <taxon>Bacteroidales</taxon>
        <taxon>Bacteroidaceae</taxon>
        <taxon>Bacteroides</taxon>
    </lineage>
</organism>
<dbReference type="InterPro" id="IPR052724">
    <property type="entry name" value="GT117_domain-containing"/>
</dbReference>
<proteinExistence type="predicted"/>
<feature type="transmembrane region" description="Helical" evidence="1">
    <location>
        <begin position="627"/>
        <end position="651"/>
    </location>
</feature>
<dbReference type="Pfam" id="PF11028">
    <property type="entry name" value="TMEM260-like"/>
    <property type="match status" value="1"/>
</dbReference>
<dbReference type="PANTHER" id="PTHR16214">
    <property type="entry name" value="TRANSMEMBRANE PROTEIN 260"/>
    <property type="match status" value="1"/>
</dbReference>
<feature type="transmembrane region" description="Helical" evidence="1">
    <location>
        <begin position="569"/>
        <end position="585"/>
    </location>
</feature>
<feature type="transmembrane region" description="Helical" evidence="1">
    <location>
        <begin position="257"/>
        <end position="279"/>
    </location>
</feature>
<comment type="caution">
    <text evidence="2">The sequence shown here is derived from an EMBL/GenBank/DDBJ whole genome shotgun (WGS) entry which is preliminary data.</text>
</comment>
<feature type="transmembrane region" description="Helical" evidence="1">
    <location>
        <begin position="219"/>
        <end position="237"/>
    </location>
</feature>
<keyword evidence="1" id="KW-0472">Membrane</keyword>
<evidence type="ECO:0000256" key="1">
    <source>
        <dbReference type="SAM" id="Phobius"/>
    </source>
</evidence>
<feature type="transmembrane region" description="Helical" evidence="1">
    <location>
        <begin position="176"/>
        <end position="207"/>
    </location>
</feature>